<gene>
    <name evidence="1" type="ORF">QCA50_003125</name>
</gene>
<name>A0AAW0GVJ1_9APHY</name>
<dbReference type="InterPro" id="IPR032675">
    <property type="entry name" value="LRR_dom_sf"/>
</dbReference>
<reference evidence="1 2" key="1">
    <citation type="submission" date="2022-09" db="EMBL/GenBank/DDBJ databases">
        <authorList>
            <person name="Palmer J.M."/>
        </authorList>
    </citation>
    <scope>NUCLEOTIDE SEQUENCE [LARGE SCALE GENOMIC DNA]</scope>
    <source>
        <strain evidence="1 2">DSM 7382</strain>
    </source>
</reference>
<keyword evidence="2" id="KW-1185">Reference proteome</keyword>
<sequence>MSRQPILLWKPNRTRATDDAGTDISKYEFPVNIPGPYEEVSKLTASKPSTYVPSLRALCIRQLATYPDQLDWLGTFRVYYEKPKSPSDYDLVRSLVPGYSHENPNETSFLKAVDPRLWAAMIQIISPLPDVFRSYDIPLSDTHVPLLQQIPSTSDFSLITIVQLYGRKEVDDDTIDQLGALHSLVALDVGRTPLSSWGIERLSYTLLTDGLTGSRRGPWSLRVLYLWDCMFIESSVIKALSKFPLLSVVDLRGTKCKPSSAQGTCFGLPPQDSELYHPTPLSTSLHNLSALAAKADPGHPSRLFSHPKPYILHITTLHHAATKAESDHKYSVIRDQTPTLRNRAIF</sequence>
<proteinExistence type="predicted"/>
<evidence type="ECO:0000313" key="1">
    <source>
        <dbReference type="EMBL" id="KAK7693556.1"/>
    </source>
</evidence>
<accession>A0AAW0GVJ1</accession>
<dbReference type="EMBL" id="JASBNA010000003">
    <property type="protein sequence ID" value="KAK7693556.1"/>
    <property type="molecule type" value="Genomic_DNA"/>
</dbReference>
<organism evidence="1 2">
    <name type="scientific">Cerrena zonata</name>
    <dbReference type="NCBI Taxonomy" id="2478898"/>
    <lineage>
        <taxon>Eukaryota</taxon>
        <taxon>Fungi</taxon>
        <taxon>Dikarya</taxon>
        <taxon>Basidiomycota</taxon>
        <taxon>Agaricomycotina</taxon>
        <taxon>Agaricomycetes</taxon>
        <taxon>Polyporales</taxon>
        <taxon>Cerrenaceae</taxon>
        <taxon>Cerrena</taxon>
    </lineage>
</organism>
<dbReference type="Gene3D" id="3.80.10.10">
    <property type="entry name" value="Ribonuclease Inhibitor"/>
    <property type="match status" value="1"/>
</dbReference>
<dbReference type="Proteomes" id="UP001385951">
    <property type="component" value="Unassembled WGS sequence"/>
</dbReference>
<comment type="caution">
    <text evidence="1">The sequence shown here is derived from an EMBL/GenBank/DDBJ whole genome shotgun (WGS) entry which is preliminary data.</text>
</comment>
<protein>
    <submittedName>
        <fullName evidence="1">Uncharacterized protein</fullName>
    </submittedName>
</protein>
<evidence type="ECO:0000313" key="2">
    <source>
        <dbReference type="Proteomes" id="UP001385951"/>
    </source>
</evidence>
<dbReference type="AlphaFoldDB" id="A0AAW0GVJ1"/>
<dbReference type="SUPFAM" id="SSF52047">
    <property type="entry name" value="RNI-like"/>
    <property type="match status" value="1"/>
</dbReference>